<evidence type="ECO:0000259" key="11">
    <source>
        <dbReference type="Pfam" id="PF21239"/>
    </source>
</evidence>
<evidence type="ECO:0000256" key="6">
    <source>
        <dbReference type="HAMAP-Rule" id="MF_01551"/>
    </source>
</evidence>
<feature type="domain" description="Ribosomal RNA methyltransferase FtsJ" evidence="9">
    <location>
        <begin position="188"/>
        <end position="281"/>
    </location>
</feature>
<dbReference type="GO" id="GO:0008757">
    <property type="term" value="F:S-adenosylmethionine-dependent methyltransferase activity"/>
    <property type="evidence" value="ECO:0007669"/>
    <property type="project" value="UniProtKB-UniRule"/>
</dbReference>
<keyword evidence="1 6" id="KW-0963">Cytoplasm</keyword>
<dbReference type="InterPro" id="IPR029063">
    <property type="entry name" value="SAM-dependent_MTases_sf"/>
</dbReference>
<dbReference type="Proteomes" id="UP000028252">
    <property type="component" value="Unassembled WGS sequence"/>
</dbReference>
<feature type="binding site" evidence="6 8">
    <location>
        <position position="262"/>
    </location>
    <ligand>
        <name>S-adenosyl-L-methionine</name>
        <dbReference type="ChEBI" id="CHEBI:59789"/>
    </ligand>
</feature>
<comment type="subunit">
    <text evidence="6">Monomer.</text>
</comment>
<dbReference type="PIRSF" id="PIRSF028774">
    <property type="entry name" value="UCP028774"/>
    <property type="match status" value="1"/>
</dbReference>
<dbReference type="PATRIC" id="fig|1232683.4.peg.3211"/>
<dbReference type="OrthoDB" id="154490at2"/>
<evidence type="ECO:0000259" key="9">
    <source>
        <dbReference type="Pfam" id="PF01728"/>
    </source>
</evidence>
<dbReference type="NCBIfam" id="NF008734">
    <property type="entry name" value="PRK11760.1"/>
    <property type="match status" value="1"/>
</dbReference>
<dbReference type="Gene3D" id="3.40.50.150">
    <property type="entry name" value="Vaccinia Virus protein VP39"/>
    <property type="match status" value="1"/>
</dbReference>
<dbReference type="Gene3D" id="3.30.70.2810">
    <property type="match status" value="1"/>
</dbReference>
<dbReference type="InterPro" id="IPR002877">
    <property type="entry name" value="RNA_MeTrfase_FtsJ_dom"/>
</dbReference>
<dbReference type="SUPFAM" id="SSF53335">
    <property type="entry name" value="S-adenosyl-L-methionine-dependent methyltransferases"/>
    <property type="match status" value="1"/>
</dbReference>
<feature type="active site" description="Proton acceptor" evidence="6 7">
    <location>
        <position position="307"/>
    </location>
</feature>
<evidence type="ECO:0000256" key="1">
    <source>
        <dbReference type="ARBA" id="ARBA00022490"/>
    </source>
</evidence>
<keyword evidence="3 6" id="KW-0489">Methyltransferase</keyword>
<evidence type="ECO:0000256" key="7">
    <source>
        <dbReference type="PIRSR" id="PIRSR028774-1"/>
    </source>
</evidence>
<dbReference type="AlphaFoldDB" id="A0A081FW84"/>
<evidence type="ECO:0000256" key="8">
    <source>
        <dbReference type="PIRSR" id="PIRSR028774-2"/>
    </source>
</evidence>
<dbReference type="GO" id="GO:0032259">
    <property type="term" value="P:methylation"/>
    <property type="evidence" value="ECO:0007669"/>
    <property type="project" value="UniProtKB-KW"/>
</dbReference>
<dbReference type="RefSeq" id="WP_036190397.1">
    <property type="nucleotide sequence ID" value="NZ_JMQN01000047.1"/>
</dbReference>
<comment type="caution">
    <text evidence="12">The sequence shown here is derived from an EMBL/GenBank/DDBJ whole genome shotgun (WGS) entry which is preliminary data.</text>
</comment>
<gene>
    <name evidence="6" type="primary">rlmM</name>
    <name evidence="12" type="ORF">ADIMK_3261</name>
</gene>
<dbReference type="eggNOG" id="COG2933">
    <property type="taxonomic scope" value="Bacteria"/>
</dbReference>
<dbReference type="EC" id="2.1.1.186" evidence="6"/>
<proteinExistence type="inferred from homology"/>
<organism evidence="12 13">
    <name type="scientific">Marinobacterium lacunae</name>
    <dbReference type="NCBI Taxonomy" id="1232683"/>
    <lineage>
        <taxon>Bacteria</taxon>
        <taxon>Pseudomonadati</taxon>
        <taxon>Pseudomonadota</taxon>
        <taxon>Gammaproteobacteria</taxon>
        <taxon>Oceanospirillales</taxon>
        <taxon>Oceanospirillaceae</taxon>
        <taxon>Marinobacterium</taxon>
    </lineage>
</organism>
<keyword evidence="4 6" id="KW-0808">Transferase</keyword>
<dbReference type="InterPro" id="IPR048646">
    <property type="entry name" value="RlmM_THUMP-like"/>
</dbReference>
<keyword evidence="2 6" id="KW-0698">rRNA processing</keyword>
<dbReference type="Pfam" id="PF01728">
    <property type="entry name" value="FtsJ"/>
    <property type="match status" value="1"/>
</dbReference>
<feature type="binding site" evidence="6 8">
    <location>
        <position position="242"/>
    </location>
    <ligand>
        <name>S-adenosyl-L-methionine</name>
        <dbReference type="ChEBI" id="CHEBI:59789"/>
    </ligand>
</feature>
<comment type="catalytic activity">
    <reaction evidence="6">
        <text>cytidine(2498) in 23S rRNA + S-adenosyl-L-methionine = 2'-O-methylcytidine(2498) in 23S rRNA + S-adenosyl-L-homocysteine + H(+)</text>
        <dbReference type="Rhea" id="RHEA:42788"/>
        <dbReference type="Rhea" id="RHEA-COMP:10244"/>
        <dbReference type="Rhea" id="RHEA-COMP:10245"/>
        <dbReference type="ChEBI" id="CHEBI:15378"/>
        <dbReference type="ChEBI" id="CHEBI:57856"/>
        <dbReference type="ChEBI" id="CHEBI:59789"/>
        <dbReference type="ChEBI" id="CHEBI:74495"/>
        <dbReference type="ChEBI" id="CHEBI:82748"/>
        <dbReference type="EC" id="2.1.1.186"/>
    </reaction>
</comment>
<feature type="binding site" evidence="6 8">
    <location>
        <position position="278"/>
    </location>
    <ligand>
        <name>S-adenosyl-L-methionine</name>
        <dbReference type="ChEBI" id="CHEBI:59789"/>
    </ligand>
</feature>
<protein>
    <recommendedName>
        <fullName evidence="6">Ribosomal RNA large subunit methyltransferase M</fullName>
        <ecNumber evidence="6">2.1.1.186</ecNumber>
    </recommendedName>
    <alternativeName>
        <fullName evidence="6">23S rRNA (cytidine2498-2'-O)-methyltransferase</fullName>
    </alternativeName>
    <alternativeName>
        <fullName evidence="6">23S rRNA 2'-O-ribose methyltransferase RlmM</fullName>
    </alternativeName>
</protein>
<accession>A0A081FW84</accession>
<dbReference type="PANTHER" id="PTHR37524">
    <property type="entry name" value="RIBOSOMAL RNA LARGE SUBUNIT METHYLTRANSFERASE M"/>
    <property type="match status" value="1"/>
</dbReference>
<keyword evidence="13" id="KW-1185">Reference proteome</keyword>
<dbReference type="InterPro" id="IPR011224">
    <property type="entry name" value="rRNA_MeTrfase_M"/>
</dbReference>
<dbReference type="Pfam" id="PF18125">
    <property type="entry name" value="RlmM_FDX"/>
    <property type="match status" value="1"/>
</dbReference>
<evidence type="ECO:0000256" key="3">
    <source>
        <dbReference type="ARBA" id="ARBA00022603"/>
    </source>
</evidence>
<evidence type="ECO:0000259" key="10">
    <source>
        <dbReference type="Pfam" id="PF18125"/>
    </source>
</evidence>
<evidence type="ECO:0000256" key="5">
    <source>
        <dbReference type="ARBA" id="ARBA00022691"/>
    </source>
</evidence>
<dbReference type="STRING" id="1232683.ADIMK_3261"/>
<feature type="domain" description="Ribosomal RNA large subunit methyltransferase M THUMP-like" evidence="11">
    <location>
        <begin position="87"/>
        <end position="164"/>
    </location>
</feature>
<feature type="binding site" evidence="6 8">
    <location>
        <begin position="223"/>
        <end position="226"/>
    </location>
    <ligand>
        <name>S-adenosyl-L-methionine</name>
        <dbReference type="ChEBI" id="CHEBI:59789"/>
    </ligand>
</feature>
<comment type="subcellular location">
    <subcellularLocation>
        <location evidence="6">Cytoplasm</location>
    </subcellularLocation>
</comment>
<feature type="domain" description="RlmM ferredoxin-like" evidence="10">
    <location>
        <begin position="6"/>
        <end position="74"/>
    </location>
</feature>
<reference evidence="12 13" key="1">
    <citation type="submission" date="2014-04" db="EMBL/GenBank/DDBJ databases">
        <title>Marinobacterium kochiensis sp. nov., isolated from sediment sample collected from Kochi backwaters in Kerala, India.</title>
        <authorList>
            <person name="Singh A."/>
            <person name="Pinnaka A.K."/>
        </authorList>
    </citation>
    <scope>NUCLEOTIDE SEQUENCE [LARGE SCALE GENOMIC DNA]</scope>
    <source>
        <strain evidence="12 13">AK27</strain>
    </source>
</reference>
<comment type="function">
    <text evidence="6">Catalyzes the 2'-O-methylation at nucleotide C2498 in 23S rRNA.</text>
</comment>
<comment type="similarity">
    <text evidence="6">Belongs to the class I-like SAM-binding methyltransferase superfamily. RNA methyltransferase RlmE family. RlmM subfamily.</text>
</comment>
<sequence>MQEPNTLLLLCRGGFEGECASEISAYAAQEGFYGYPTLERNSGFVVFHVQPPANACELVETLRFRRLVYARQWFACMPQLEGLDSKDRLTPVSEQAAALPECAELVIETADTTEGRELQGFGRKFASALAPRLRQAGVLLKRGQKAAWRMHLFVISGTSMWLGVAPVRNSSPEPGGIIRLKFPASAPSRSTLKLEEAWHWFIPRKYWDSALAPGMRAVDLGAAPGGWTWQLVQRGMFVTAIDNGPMNTDLMETGQVEHLREDAFIYQPPKPVDWMVCDVVEKPARTTAMVIEWAVNGWARDMIFNLKLPMKQRFAETQSCLERIERALGDAGLEWKLQAKHLYHDREEITCWLSVGSR</sequence>
<dbReference type="Gene3D" id="3.30.2300.20">
    <property type="match status" value="1"/>
</dbReference>
<evidence type="ECO:0000256" key="4">
    <source>
        <dbReference type="ARBA" id="ARBA00022679"/>
    </source>
</evidence>
<dbReference type="GO" id="GO:0006364">
    <property type="term" value="P:rRNA processing"/>
    <property type="evidence" value="ECO:0007669"/>
    <property type="project" value="UniProtKB-UniRule"/>
</dbReference>
<name>A0A081FW84_9GAMM</name>
<evidence type="ECO:0000313" key="13">
    <source>
        <dbReference type="Proteomes" id="UP000028252"/>
    </source>
</evidence>
<dbReference type="Pfam" id="PF21239">
    <property type="entry name" value="RLMM_N"/>
    <property type="match status" value="1"/>
</dbReference>
<dbReference type="HAMAP" id="MF_01551">
    <property type="entry name" value="23SrRNA_methyltr_M"/>
    <property type="match status" value="1"/>
</dbReference>
<keyword evidence="5 6" id="KW-0949">S-adenosyl-L-methionine</keyword>
<evidence type="ECO:0000313" key="12">
    <source>
        <dbReference type="EMBL" id="KEA62789.1"/>
    </source>
</evidence>
<dbReference type="PANTHER" id="PTHR37524:SF2">
    <property type="entry name" value="RIBOSOMAL RNA METHYLTRANSFERASE FTSJ DOMAIN-CONTAINING PROTEIN"/>
    <property type="match status" value="1"/>
</dbReference>
<dbReference type="EMBL" id="JMQN01000047">
    <property type="protein sequence ID" value="KEA62789.1"/>
    <property type="molecule type" value="Genomic_DNA"/>
</dbReference>
<evidence type="ECO:0000256" key="2">
    <source>
        <dbReference type="ARBA" id="ARBA00022552"/>
    </source>
</evidence>
<dbReference type="GO" id="GO:0005737">
    <property type="term" value="C:cytoplasm"/>
    <property type="evidence" value="ECO:0007669"/>
    <property type="project" value="UniProtKB-SubCell"/>
</dbReference>
<feature type="binding site" evidence="6 8">
    <location>
        <position position="190"/>
    </location>
    <ligand>
        <name>S-adenosyl-L-methionine</name>
        <dbReference type="ChEBI" id="CHEBI:59789"/>
    </ligand>
</feature>
<dbReference type="InterPro" id="IPR040739">
    <property type="entry name" value="RlmM_FDX"/>
</dbReference>